<organism evidence="10 11">
    <name type="scientific">Candidatus Edwardsbacteria bacterium GWF2_54_11</name>
    <dbReference type="NCBI Taxonomy" id="1817851"/>
    <lineage>
        <taxon>Bacteria</taxon>
        <taxon>Candidatus Edwardsiibacteriota</taxon>
    </lineage>
</organism>
<dbReference type="PROSITE" id="PS50112">
    <property type="entry name" value="PAS"/>
    <property type="match status" value="12"/>
</dbReference>
<feature type="domain" description="PAC" evidence="8">
    <location>
        <begin position="1675"/>
        <end position="1727"/>
    </location>
</feature>
<dbReference type="SUPFAM" id="SSF109604">
    <property type="entry name" value="HD-domain/PDEase-like"/>
    <property type="match status" value="1"/>
</dbReference>
<dbReference type="PANTHER" id="PTHR43304:SF1">
    <property type="entry name" value="PAC DOMAIN-CONTAINING PROTEIN"/>
    <property type="match status" value="1"/>
</dbReference>
<evidence type="ECO:0000313" key="11">
    <source>
        <dbReference type="Proteomes" id="UP000177230"/>
    </source>
</evidence>
<dbReference type="Pfam" id="PF08447">
    <property type="entry name" value="PAS_3"/>
    <property type="match status" value="4"/>
</dbReference>
<feature type="domain" description="HD-GYP" evidence="9">
    <location>
        <begin position="2282"/>
        <end position="2475"/>
    </location>
</feature>
<feature type="domain" description="PAS" evidence="7">
    <location>
        <begin position="466"/>
        <end position="537"/>
    </location>
</feature>
<feature type="domain" description="PAS" evidence="7">
    <location>
        <begin position="848"/>
        <end position="896"/>
    </location>
</feature>
<dbReference type="CDD" id="cd00077">
    <property type="entry name" value="HDc"/>
    <property type="match status" value="1"/>
</dbReference>
<evidence type="ECO:0000259" key="9">
    <source>
        <dbReference type="PROSITE" id="PS51832"/>
    </source>
</evidence>
<dbReference type="InterPro" id="IPR000014">
    <property type="entry name" value="PAS"/>
</dbReference>
<evidence type="ECO:0000313" key="10">
    <source>
        <dbReference type="EMBL" id="OGF10294.1"/>
    </source>
</evidence>
<feature type="domain" description="PAS" evidence="7">
    <location>
        <begin position="1353"/>
        <end position="1424"/>
    </location>
</feature>
<feature type="domain" description="PAC" evidence="8">
    <location>
        <begin position="668"/>
        <end position="720"/>
    </location>
</feature>
<feature type="domain" description="PAS" evidence="7">
    <location>
        <begin position="1978"/>
        <end position="2019"/>
    </location>
</feature>
<dbReference type="SMART" id="SM00086">
    <property type="entry name" value="PAC"/>
    <property type="match status" value="12"/>
</dbReference>
<protein>
    <recommendedName>
        <fullName evidence="2">histidine kinase</fullName>
        <ecNumber evidence="2">2.7.13.3</ecNumber>
    </recommendedName>
</protein>
<sequence>MIKKDPKVKRPKATSPAKGKSKMKAAVAAAPCPDVVLENISDNIIQLDLQNRVTWANPAAVASLGRKADDIIGQQCYKLWGRTSSDCQDCPTVLARKTGQTQSNEMTSQDGRVWQVSSHPIKDDKGKIVSVVEVSREITQSKRALENETRRLHEKGAISEIAMQLAKTTDEGQIFKLISQGIGKLAGNAVTAVSSFDSADSSLTVRELGGSSASLKKVNELLGKKAGRLKFSDIPPRIIKNFRMGRMQSLKGGLAEASFGGFPAKLINALISGLGIAQVYGMGLYCGQHILGAVIICQLGKDDGLCQDLIENFVNQSAMALARVRAEEDIKFAQDYFKAIIDNTSEIITILDSDGIIKFKSRSAARELGYQPEELVGKNVFDFIHPGDVPGLIVRFNQELLAPGKSIRLELRFKHKNGSWQTLDATGINLLNNPAVKGLVINSRNITERKNNELELKLSQATLKESELKYRELADALPQSVFETDRSGNLTYGNLVALEKFNYTRADLDRGLNIFQMVIPEDRKRARENFNRRAQGGEAEEQEYTALTKDGRMFSASIYATPVLKNGKFDGFRGVVVDISDSKAYSQELQKIQLRLKHLLTASPAVIYSVIPEKDFQVTYVSENVSSVLGYGAEEFLKEDHFWTERIHPDDIKKFKSDERILLRQGHHIFEYRLRHKDGGYRWLRDGMRMIYGNQGQPSEGIGYLVDITDLKQVEDRLVNERDIVKSIFDSSPDALIVSDLDGNIRDCNQAALKMLGMAGPLEPGQANIISMVENISRERFSEIKKHILKSGSFRDLSLILVGKKGGRILTEATISLVREAGSDSAFFVSTIRDVGERKRMEAALKDSEEKHRVLLDSIHSPILALDRDMRVLYCNKGYFDIIGKRTRELVGQKLLEAYPSFKATKSYQAYLKCLETGQSQQVEGKFNNRYLKIAVYPTQWGLLAVADDATESRLAHEQLEESRRKLETLMGNLPGMVYRCRNDKGWPMEITNQNCRELTGYQPDEIIANKTVSFSQMIHPQDREMVWDEIQNAVQKKQAYQLIYRIIARDGTEKWVWEQGQGVYDDQGSLQALEGFISDISERKRAEDALHTSEYQYRSTIDSLGDSIHVVDAKLSIMLTNQVFKDWNKKMGLTSEAVGRNIFDIYPYLPKDKVLKEYQKVFQGGQVMVTIEENSFNKNRIITETRKIPISENGKVVRVITAVRDITENKLAQEALRETETRLVALSDNIPNGLVYQIDSGVDGQQRNFTYISAGVEHLHGVTAQEVMEDAEAIYGQVVQEDREMLIEREAAAVKQMSSFSAEVRMRMPSGIVRWSLFISSPRRLPNKHLSWDGIEIDITESKLAQEKLKESEANYRALFDQASDGIMFMSIDGSRLIVNDSFARMHGYGSRAEMEHIRLEDLDTPESAKLAPERLRRMIAGESLQFEAEHFHKDGHPFSLQVSCSVIRIGEQSYFLGFHQDISKRKLAEDELRSSEMKYRILMDQANDAIFVGDPETGRLVDANLKAQQLIGRTLDEILKMNQAELHPANQREKYQKIFRQHIKDGKAILPDLVVVHKDGRQIPVEISANLVDIRGRKLLQGIFHDLSERQGMESALKESEEKYRQIFNGVAEGIYRSTPEGKVLMVNPALVRMLGYSSAEELMQRDIASEGYADMKIRQQFLSRIEKDGAVTDLVSEWRRKDGSLMVSRENAHAVRDPSGNTLYYEGTVEDITEKSRAEEALRASEYQYRTTIDSLGDAIHVVDRDLRIILANRLFIQWCRDMKLTPEVINKDVFEVCPFLAQQVREEYETVFRTQKVFVSQEKNEVAGRSVVTETRKVPILENGRVIRVITLIKDITEQKEAESAGKQNEQRYKALADSSPDLVFVIDRQDRIKYANNRAASLVGLAGEQAIGRNLTEFFPQHINQVQQEQLREVFEKGRAAHYELPTPVGDRVMWLETWLVPLNDEGGTVQEVMGVCRDLTDRINMENALKDSEEKYRQIFEGISEGIYRSTNEGKLLFANPSLIRMLGYKNPEDVQGLDLNNSVYLDKKTRERFIRQIEKNGEVVGFEAELSSRDGTVRTVRENARLVKDESGKPLYYEGTLEDITVRKKAELSLKGEKDKLEHLFKVGLSVARAQTLQEKLDLTIKGIADCRLFHKAVMVLEDNGYRSHIAQYGLRAEEVENIEKSPVNDAPHKAKIFLDKYRRSNSYFIPHGDAEVHKNFAARFVSQNYQSNGTWHRDDVLIVPLVIKGVTVGYLSVDEPWDGNIPGIETVHLLELFANQAAIAIENIRLYNDLERSYYDTLKAFVAAMDAKDPYTKGHSENVRHYALKIARHIGLSEDKLRLVDYSSLLHDIGKLGIREDILAKPDVLSTAEFQEVKLHPVIGSRLVLEIDALSHTGEVIYCHHEYYDGSGYPRGIKGDDIPLEARIIAVADAFEAMTSDRPYRKAFSFQVALQRLQDAAGTQFDHKIVNAFTELFRRESGIKEGD</sequence>
<dbReference type="SMART" id="SM00471">
    <property type="entry name" value="HDc"/>
    <property type="match status" value="1"/>
</dbReference>
<dbReference type="Pfam" id="PF13188">
    <property type="entry name" value="PAS_8"/>
    <property type="match status" value="1"/>
</dbReference>
<dbReference type="InterPro" id="IPR013767">
    <property type="entry name" value="PAS_fold"/>
</dbReference>
<dbReference type="EC" id="2.7.13.3" evidence="2"/>
<dbReference type="Proteomes" id="UP000177230">
    <property type="component" value="Unassembled WGS sequence"/>
</dbReference>
<keyword evidence="4" id="KW-0808">Transferase</keyword>
<dbReference type="InterPro" id="IPR052162">
    <property type="entry name" value="Sensor_kinase/Photoreceptor"/>
</dbReference>
<feature type="domain" description="PAS" evidence="7">
    <location>
        <begin position="592"/>
        <end position="666"/>
    </location>
</feature>
<dbReference type="EMBL" id="MFFM01000039">
    <property type="protein sequence ID" value="OGF10294.1"/>
    <property type="molecule type" value="Genomic_DNA"/>
</dbReference>
<dbReference type="PROSITE" id="PS51832">
    <property type="entry name" value="HD_GYP"/>
    <property type="match status" value="1"/>
</dbReference>
<feature type="domain" description="PAC" evidence="8">
    <location>
        <begin position="2051"/>
        <end position="2103"/>
    </location>
</feature>
<dbReference type="PANTHER" id="PTHR43304">
    <property type="entry name" value="PHYTOCHROME-LIKE PROTEIN CPH1"/>
    <property type="match status" value="1"/>
</dbReference>
<feature type="domain" description="PAC" evidence="8">
    <location>
        <begin position="100"/>
        <end position="150"/>
    </location>
</feature>
<evidence type="ECO:0000259" key="8">
    <source>
        <dbReference type="PROSITE" id="PS50113"/>
    </source>
</evidence>
<dbReference type="InterPro" id="IPR013655">
    <property type="entry name" value="PAS_fold_3"/>
</dbReference>
<evidence type="ECO:0000256" key="3">
    <source>
        <dbReference type="ARBA" id="ARBA00022553"/>
    </source>
</evidence>
<dbReference type="Gene3D" id="3.30.450.40">
    <property type="match status" value="1"/>
</dbReference>
<feature type="domain" description="PAC" evidence="8">
    <location>
        <begin position="795"/>
        <end position="847"/>
    </location>
</feature>
<feature type="domain" description="PAS" evidence="7">
    <location>
        <begin position="1853"/>
        <end position="1923"/>
    </location>
</feature>
<feature type="domain" description="PAC" evidence="8">
    <location>
        <begin position="1924"/>
        <end position="1977"/>
    </location>
</feature>
<dbReference type="InterPro" id="IPR029016">
    <property type="entry name" value="GAF-like_dom_sf"/>
</dbReference>
<feature type="compositionally biased region" description="Basic residues" evidence="6">
    <location>
        <begin position="1"/>
        <end position="12"/>
    </location>
</feature>
<name>A0A1F5R743_9BACT</name>
<keyword evidence="5" id="KW-0418">Kinase</keyword>
<proteinExistence type="predicted"/>
<evidence type="ECO:0000256" key="4">
    <source>
        <dbReference type="ARBA" id="ARBA00022679"/>
    </source>
</evidence>
<dbReference type="Pfam" id="PF00989">
    <property type="entry name" value="PAS"/>
    <property type="match status" value="1"/>
</dbReference>
<dbReference type="InterPro" id="IPR035965">
    <property type="entry name" value="PAS-like_dom_sf"/>
</dbReference>
<dbReference type="SUPFAM" id="SSF55781">
    <property type="entry name" value="GAF domain-like"/>
    <property type="match status" value="1"/>
</dbReference>
<dbReference type="InterPro" id="IPR000700">
    <property type="entry name" value="PAS-assoc_C"/>
</dbReference>
<dbReference type="InterPro" id="IPR037522">
    <property type="entry name" value="HD_GYP_dom"/>
</dbReference>
<dbReference type="GO" id="GO:0004673">
    <property type="term" value="F:protein histidine kinase activity"/>
    <property type="evidence" value="ECO:0007669"/>
    <property type="project" value="UniProtKB-EC"/>
</dbReference>
<dbReference type="PROSITE" id="PS50113">
    <property type="entry name" value="PAC"/>
    <property type="match status" value="10"/>
</dbReference>
<feature type="domain" description="PAS" evidence="7">
    <location>
        <begin position="36"/>
        <end position="75"/>
    </location>
</feature>
<feature type="domain" description="PAS" evidence="7">
    <location>
        <begin position="963"/>
        <end position="1038"/>
    </location>
</feature>
<comment type="caution">
    <text evidence="10">The sequence shown here is derived from an EMBL/GenBank/DDBJ whole genome shotgun (WGS) entry which is preliminary data.</text>
</comment>
<dbReference type="SMART" id="SM00091">
    <property type="entry name" value="PAS"/>
    <property type="match status" value="15"/>
</dbReference>
<dbReference type="InterPro" id="IPR003607">
    <property type="entry name" value="HD/PDEase_dom"/>
</dbReference>
<feature type="domain" description="PAS" evidence="7">
    <location>
        <begin position="1477"/>
        <end position="1548"/>
    </location>
</feature>
<feature type="domain" description="PAC" evidence="8">
    <location>
        <begin position="540"/>
        <end position="591"/>
    </location>
</feature>
<evidence type="ECO:0000256" key="6">
    <source>
        <dbReference type="SAM" id="MobiDB-lite"/>
    </source>
</evidence>
<dbReference type="Pfam" id="PF13426">
    <property type="entry name" value="PAS_9"/>
    <property type="match status" value="4"/>
</dbReference>
<dbReference type="Pfam" id="PF13487">
    <property type="entry name" value="HD_5"/>
    <property type="match status" value="1"/>
</dbReference>
<feature type="domain" description="PAC" evidence="8">
    <location>
        <begin position="1301"/>
        <end position="1352"/>
    </location>
</feature>
<feature type="domain" description="PAS" evidence="7">
    <location>
        <begin position="1602"/>
        <end position="1643"/>
    </location>
</feature>
<evidence type="ECO:0000256" key="1">
    <source>
        <dbReference type="ARBA" id="ARBA00000085"/>
    </source>
</evidence>
<feature type="domain" description="PAS" evidence="7">
    <location>
        <begin position="721"/>
        <end position="792"/>
    </location>
</feature>
<dbReference type="NCBIfam" id="TIGR00229">
    <property type="entry name" value="sensory_box"/>
    <property type="match status" value="13"/>
</dbReference>
<reference evidence="10 11" key="1">
    <citation type="journal article" date="2016" name="Nat. Commun.">
        <title>Thousands of microbial genomes shed light on interconnected biogeochemical processes in an aquifer system.</title>
        <authorList>
            <person name="Anantharaman K."/>
            <person name="Brown C.T."/>
            <person name="Hug L.A."/>
            <person name="Sharon I."/>
            <person name="Castelle C.J."/>
            <person name="Probst A.J."/>
            <person name="Thomas B.C."/>
            <person name="Singh A."/>
            <person name="Wilkins M.J."/>
            <person name="Karaoz U."/>
            <person name="Brodie E.L."/>
            <person name="Williams K.H."/>
            <person name="Hubbard S.S."/>
            <person name="Banfield J.F."/>
        </authorList>
    </citation>
    <scope>NUCLEOTIDE SEQUENCE [LARGE SCALE GENOMIC DNA]</scope>
</reference>
<feature type="domain" description="PAC" evidence="8">
    <location>
        <begin position="1426"/>
        <end position="1476"/>
    </location>
</feature>
<evidence type="ECO:0000259" key="7">
    <source>
        <dbReference type="PROSITE" id="PS50112"/>
    </source>
</evidence>
<comment type="catalytic activity">
    <reaction evidence="1">
        <text>ATP + protein L-histidine = ADP + protein N-phospho-L-histidine.</text>
        <dbReference type="EC" id="2.7.13.3"/>
    </reaction>
</comment>
<keyword evidence="3" id="KW-0597">Phosphoprotein</keyword>
<gene>
    <name evidence="10" type="ORF">A2024_02055</name>
</gene>
<feature type="domain" description="PAC" evidence="8">
    <location>
        <begin position="1041"/>
        <end position="1093"/>
    </location>
</feature>
<accession>A0A1F5R743</accession>
<dbReference type="Gene3D" id="3.30.450.20">
    <property type="entry name" value="PAS domain"/>
    <property type="match status" value="15"/>
</dbReference>
<dbReference type="GO" id="GO:0006355">
    <property type="term" value="P:regulation of DNA-templated transcription"/>
    <property type="evidence" value="ECO:0007669"/>
    <property type="project" value="InterPro"/>
</dbReference>
<dbReference type="SUPFAM" id="SSF55785">
    <property type="entry name" value="PYP-like sensor domain (PAS domain)"/>
    <property type="match status" value="15"/>
</dbReference>
<feature type="domain" description="PAS" evidence="7">
    <location>
        <begin position="333"/>
        <end position="388"/>
    </location>
</feature>
<dbReference type="CDD" id="cd00130">
    <property type="entry name" value="PAS"/>
    <property type="match status" value="11"/>
</dbReference>
<dbReference type="Pfam" id="PF08448">
    <property type="entry name" value="PAS_4"/>
    <property type="match status" value="5"/>
</dbReference>
<dbReference type="InterPro" id="IPR001610">
    <property type="entry name" value="PAC"/>
</dbReference>
<dbReference type="Gene3D" id="1.10.3210.10">
    <property type="entry name" value="Hypothetical protein af1432"/>
    <property type="match status" value="1"/>
</dbReference>
<evidence type="ECO:0000256" key="5">
    <source>
        <dbReference type="ARBA" id="ARBA00022777"/>
    </source>
</evidence>
<dbReference type="InterPro" id="IPR013656">
    <property type="entry name" value="PAS_4"/>
</dbReference>
<evidence type="ECO:0000256" key="2">
    <source>
        <dbReference type="ARBA" id="ARBA00012438"/>
    </source>
</evidence>
<feature type="region of interest" description="Disordered" evidence="6">
    <location>
        <begin position="1"/>
        <end position="24"/>
    </location>
</feature>